<dbReference type="Proteomes" id="UP001595713">
    <property type="component" value="Unassembled WGS sequence"/>
</dbReference>
<evidence type="ECO:0000313" key="2">
    <source>
        <dbReference type="Proteomes" id="UP001595713"/>
    </source>
</evidence>
<keyword evidence="2" id="KW-1185">Reference proteome</keyword>
<sequence length="130" mass="13927">MAYLDLDNMFPAPARNRVAQAEAAAALPGFSALEWSVIALAKNDSLASLATPGRMSRALGSVFGLSTASRLADPKLEALRRLSVHAWRRGFALPMAEINRFVAAGFVEAQIETLVTSITGQRIGTKGRWA</sequence>
<gene>
    <name evidence="1" type="ORF">ACFONA_02305</name>
</gene>
<reference evidence="2" key="1">
    <citation type="journal article" date="2019" name="Int. J. Syst. Evol. Microbiol.">
        <title>The Global Catalogue of Microorganisms (GCM) 10K type strain sequencing project: providing services to taxonomists for standard genome sequencing and annotation.</title>
        <authorList>
            <consortium name="The Broad Institute Genomics Platform"/>
            <consortium name="The Broad Institute Genome Sequencing Center for Infectious Disease"/>
            <person name="Wu L."/>
            <person name="Ma J."/>
        </authorList>
    </citation>
    <scope>NUCLEOTIDE SEQUENCE [LARGE SCALE GENOMIC DNA]</scope>
    <source>
        <strain evidence="2">KCTC 42739</strain>
    </source>
</reference>
<comment type="caution">
    <text evidence="1">The sequence shown here is derived from an EMBL/GenBank/DDBJ whole genome shotgun (WGS) entry which is preliminary data.</text>
</comment>
<organism evidence="1 2">
    <name type="scientific">Sphingomonas hylomeconis</name>
    <dbReference type="NCBI Taxonomy" id="1395958"/>
    <lineage>
        <taxon>Bacteria</taxon>
        <taxon>Pseudomonadati</taxon>
        <taxon>Pseudomonadota</taxon>
        <taxon>Alphaproteobacteria</taxon>
        <taxon>Sphingomonadales</taxon>
        <taxon>Sphingomonadaceae</taxon>
        <taxon>Sphingomonas</taxon>
    </lineage>
</organism>
<name>A0ABV7SSB5_9SPHN</name>
<protein>
    <submittedName>
        <fullName evidence="1">Uncharacterized protein</fullName>
    </submittedName>
</protein>
<evidence type="ECO:0000313" key="1">
    <source>
        <dbReference type="EMBL" id="MFC3578985.1"/>
    </source>
</evidence>
<proteinExistence type="predicted"/>
<dbReference type="RefSeq" id="WP_261293622.1">
    <property type="nucleotide sequence ID" value="NZ_JANQBK010000004.1"/>
</dbReference>
<accession>A0ABV7SSB5</accession>
<dbReference type="EMBL" id="JBHRXP010000001">
    <property type="protein sequence ID" value="MFC3578985.1"/>
    <property type="molecule type" value="Genomic_DNA"/>
</dbReference>